<dbReference type="EMBL" id="CZQE01000326">
    <property type="protein sequence ID" value="CUS46021.1"/>
    <property type="molecule type" value="Genomic_DNA"/>
</dbReference>
<gene>
    <name evidence="2" type="ORF">MGWOODY_Smn3509</name>
</gene>
<reference evidence="2" key="1">
    <citation type="submission" date="2015-10" db="EMBL/GenBank/DDBJ databases">
        <authorList>
            <person name="Gilbert D.G."/>
        </authorList>
    </citation>
    <scope>NUCLEOTIDE SEQUENCE</scope>
</reference>
<feature type="domain" description="SnoaL-like" evidence="1">
    <location>
        <begin position="30"/>
        <end position="139"/>
    </location>
</feature>
<proteinExistence type="predicted"/>
<dbReference type="InterPro" id="IPR037401">
    <property type="entry name" value="SnoaL-like"/>
</dbReference>
<sequence>MSNLVKLVATLTLLAAVPAFAAERTPEQVVKDHVAAMKTANVDAVMADYAEDTVVITPPGLVPTQQPANAPGVYSGKTNARKVFVVLTGKDSIGGIRAMETVVEPLGGDVALLRWMQFRGTPQQVSGVDVFVVRGGRIAVQDIILDTAKP</sequence>
<dbReference type="SUPFAM" id="SSF54427">
    <property type="entry name" value="NTF2-like"/>
    <property type="match status" value="1"/>
</dbReference>
<accession>A0A160TMY7</accession>
<dbReference type="InterPro" id="IPR032710">
    <property type="entry name" value="NTF2-like_dom_sf"/>
</dbReference>
<evidence type="ECO:0000259" key="1">
    <source>
        <dbReference type="Pfam" id="PF12680"/>
    </source>
</evidence>
<dbReference type="AlphaFoldDB" id="A0A160TMY7"/>
<name>A0A160TMY7_9ZZZZ</name>
<dbReference type="Pfam" id="PF12680">
    <property type="entry name" value="SnoaL_2"/>
    <property type="match status" value="1"/>
</dbReference>
<evidence type="ECO:0000313" key="2">
    <source>
        <dbReference type="EMBL" id="CUS46021.1"/>
    </source>
</evidence>
<protein>
    <recommendedName>
        <fullName evidence="1">SnoaL-like domain-containing protein</fullName>
    </recommendedName>
</protein>
<dbReference type="Gene3D" id="3.10.450.50">
    <property type="match status" value="1"/>
</dbReference>
<organism evidence="2">
    <name type="scientific">hydrothermal vent metagenome</name>
    <dbReference type="NCBI Taxonomy" id="652676"/>
    <lineage>
        <taxon>unclassified sequences</taxon>
        <taxon>metagenomes</taxon>
        <taxon>ecological metagenomes</taxon>
    </lineage>
</organism>